<sequence>MATSPVVGEAEAAAWSFLISLSSFCTLHNPLRRVSSPPQAPTDTTVSPSSDILRSFPNHRQSLIPKERGSEDEWILTNKYKPPETKYSRLYFVNRGANEGKKSRQGGCKQPPSNTVSSLYAILEAVKVSSNRYRKQGGMGRNHTQSP</sequence>
<dbReference type="EMBL" id="JACSDY010000002">
    <property type="protein sequence ID" value="KAF7435539.1"/>
    <property type="molecule type" value="Genomic_DNA"/>
</dbReference>
<reference evidence="2" key="1">
    <citation type="journal article" date="2020" name="G3 (Bethesda)">
        <title>High-Quality Assemblies for Three Invasive Social Wasps from the &lt;i&gt;Vespula&lt;/i&gt; Genus.</title>
        <authorList>
            <person name="Harrop T.W.R."/>
            <person name="Guhlin J."/>
            <person name="McLaughlin G.M."/>
            <person name="Permina E."/>
            <person name="Stockwell P."/>
            <person name="Gilligan J."/>
            <person name="Le Lec M.F."/>
            <person name="Gruber M.A.M."/>
            <person name="Quinn O."/>
            <person name="Lovegrove M."/>
            <person name="Duncan E.J."/>
            <person name="Remnant E.J."/>
            <person name="Van Eeckhoven J."/>
            <person name="Graham B."/>
            <person name="Knapp R.A."/>
            <person name="Langford K.W."/>
            <person name="Kronenberg Z."/>
            <person name="Press M.O."/>
            <person name="Eacker S.M."/>
            <person name="Wilson-Rankin E.E."/>
            <person name="Purcell J."/>
            <person name="Lester P.J."/>
            <person name="Dearden P.K."/>
        </authorList>
    </citation>
    <scope>NUCLEOTIDE SEQUENCE</scope>
    <source>
        <strain evidence="2">Volc-1</strain>
    </source>
</reference>
<organism evidence="2 3">
    <name type="scientific">Vespula pensylvanica</name>
    <name type="common">Western yellow jacket</name>
    <name type="synonym">Wasp</name>
    <dbReference type="NCBI Taxonomy" id="30213"/>
    <lineage>
        <taxon>Eukaryota</taxon>
        <taxon>Metazoa</taxon>
        <taxon>Ecdysozoa</taxon>
        <taxon>Arthropoda</taxon>
        <taxon>Hexapoda</taxon>
        <taxon>Insecta</taxon>
        <taxon>Pterygota</taxon>
        <taxon>Neoptera</taxon>
        <taxon>Endopterygota</taxon>
        <taxon>Hymenoptera</taxon>
        <taxon>Apocrita</taxon>
        <taxon>Aculeata</taxon>
        <taxon>Vespoidea</taxon>
        <taxon>Vespidae</taxon>
        <taxon>Vespinae</taxon>
        <taxon>Vespula</taxon>
    </lineage>
</organism>
<evidence type="ECO:0000313" key="2">
    <source>
        <dbReference type="EMBL" id="KAF7435539.1"/>
    </source>
</evidence>
<gene>
    <name evidence="2" type="ORF">H0235_003730</name>
</gene>
<accession>A0A834PDI6</accession>
<evidence type="ECO:0000313" key="3">
    <source>
        <dbReference type="Proteomes" id="UP000600918"/>
    </source>
</evidence>
<proteinExistence type="predicted"/>
<feature type="compositionally biased region" description="Polar residues" evidence="1">
    <location>
        <begin position="41"/>
        <end position="52"/>
    </location>
</feature>
<dbReference type="AlphaFoldDB" id="A0A834PDI6"/>
<keyword evidence="3" id="KW-1185">Reference proteome</keyword>
<evidence type="ECO:0000256" key="1">
    <source>
        <dbReference type="SAM" id="MobiDB-lite"/>
    </source>
</evidence>
<name>A0A834PDI6_VESPE</name>
<dbReference type="Proteomes" id="UP000600918">
    <property type="component" value="Unassembled WGS sequence"/>
</dbReference>
<protein>
    <submittedName>
        <fullName evidence="2">Uncharacterized protein</fullName>
    </submittedName>
</protein>
<comment type="caution">
    <text evidence="2">The sequence shown here is derived from an EMBL/GenBank/DDBJ whole genome shotgun (WGS) entry which is preliminary data.</text>
</comment>
<feature type="region of interest" description="Disordered" evidence="1">
    <location>
        <begin position="32"/>
        <end position="55"/>
    </location>
</feature>